<comment type="similarity">
    <text evidence="1 5">Belongs to the iron/ascorbate-dependent oxidoreductase family.</text>
</comment>
<dbReference type="InterPro" id="IPR050295">
    <property type="entry name" value="Plant_2OG-oxidoreductases"/>
</dbReference>
<dbReference type="OMA" id="HIIPRSN"/>
<evidence type="ECO:0000256" key="5">
    <source>
        <dbReference type="RuleBase" id="RU003682"/>
    </source>
</evidence>
<evidence type="ECO:0000313" key="8">
    <source>
        <dbReference type="Proteomes" id="UP000238479"/>
    </source>
</evidence>
<keyword evidence="4 5" id="KW-0408">Iron</keyword>
<comment type="caution">
    <text evidence="7">The sequence shown here is derived from an EMBL/GenBank/DDBJ whole genome shotgun (WGS) entry which is preliminary data.</text>
</comment>
<keyword evidence="3" id="KW-0847">Vitamin C</keyword>
<dbReference type="Pfam" id="PF14226">
    <property type="entry name" value="DIOX_N"/>
    <property type="match status" value="1"/>
</dbReference>
<dbReference type="GO" id="GO:0045486">
    <property type="term" value="F:flavanone 3-dioxygenase activity"/>
    <property type="evidence" value="ECO:0007669"/>
    <property type="project" value="UniProtKB-EC"/>
</dbReference>
<evidence type="ECO:0000313" key="7">
    <source>
        <dbReference type="EMBL" id="PRQ37883.1"/>
    </source>
</evidence>
<dbReference type="Proteomes" id="UP000238479">
    <property type="component" value="Chromosome 4"/>
</dbReference>
<dbReference type="PROSITE" id="PS51471">
    <property type="entry name" value="FE2OG_OXY"/>
    <property type="match status" value="1"/>
</dbReference>
<evidence type="ECO:0000256" key="2">
    <source>
        <dbReference type="ARBA" id="ARBA00022723"/>
    </source>
</evidence>
<organism evidence="7 8">
    <name type="scientific">Rosa chinensis</name>
    <name type="common">China rose</name>
    <dbReference type="NCBI Taxonomy" id="74649"/>
    <lineage>
        <taxon>Eukaryota</taxon>
        <taxon>Viridiplantae</taxon>
        <taxon>Streptophyta</taxon>
        <taxon>Embryophyta</taxon>
        <taxon>Tracheophyta</taxon>
        <taxon>Spermatophyta</taxon>
        <taxon>Magnoliopsida</taxon>
        <taxon>eudicotyledons</taxon>
        <taxon>Gunneridae</taxon>
        <taxon>Pentapetalae</taxon>
        <taxon>rosids</taxon>
        <taxon>fabids</taxon>
        <taxon>Rosales</taxon>
        <taxon>Rosaceae</taxon>
        <taxon>Rosoideae</taxon>
        <taxon>Rosoideae incertae sedis</taxon>
        <taxon>Rosa</taxon>
    </lineage>
</organism>
<dbReference type="InterPro" id="IPR044861">
    <property type="entry name" value="IPNS-like_FE2OG_OXY"/>
</dbReference>
<dbReference type="STRING" id="74649.A0A2P6QUL8"/>
<dbReference type="AlphaFoldDB" id="A0A2P6QUL8"/>
<dbReference type="EMBL" id="PDCK01000042">
    <property type="protein sequence ID" value="PRQ37883.1"/>
    <property type="molecule type" value="Genomic_DNA"/>
</dbReference>
<evidence type="ECO:0000256" key="1">
    <source>
        <dbReference type="ARBA" id="ARBA00008056"/>
    </source>
</evidence>
<dbReference type="Gramene" id="PRQ37883">
    <property type="protein sequence ID" value="PRQ37883"/>
    <property type="gene ID" value="RchiOBHm_Chr4g0407601"/>
</dbReference>
<keyword evidence="5 7" id="KW-0560">Oxidoreductase</keyword>
<dbReference type="EC" id="1.14.11.9" evidence="7"/>
<dbReference type="Gene3D" id="2.60.120.330">
    <property type="entry name" value="B-lactam Antibiotic, Isopenicillin N Synthase, Chain"/>
    <property type="match status" value="1"/>
</dbReference>
<keyword evidence="8" id="KW-1185">Reference proteome</keyword>
<dbReference type="InterPro" id="IPR027443">
    <property type="entry name" value="IPNS-like_sf"/>
</dbReference>
<evidence type="ECO:0000259" key="6">
    <source>
        <dbReference type="PROSITE" id="PS51471"/>
    </source>
</evidence>
<evidence type="ECO:0000256" key="3">
    <source>
        <dbReference type="ARBA" id="ARBA00022896"/>
    </source>
</evidence>
<keyword evidence="2 5" id="KW-0479">Metal-binding</keyword>
<reference evidence="7 8" key="1">
    <citation type="journal article" date="2018" name="Nat. Genet.">
        <title>The Rosa genome provides new insights in the design of modern roses.</title>
        <authorList>
            <person name="Bendahmane M."/>
        </authorList>
    </citation>
    <scope>NUCLEOTIDE SEQUENCE [LARGE SCALE GENOMIC DNA]</scope>
    <source>
        <strain evidence="8">cv. Old Blush</strain>
    </source>
</reference>
<proteinExistence type="inferred from homology"/>
<dbReference type="PANTHER" id="PTHR47991">
    <property type="entry name" value="OXOGLUTARATE/IRON-DEPENDENT DIOXYGENASE"/>
    <property type="match status" value="1"/>
</dbReference>
<dbReference type="Pfam" id="PF03171">
    <property type="entry name" value="2OG-FeII_Oxy"/>
    <property type="match status" value="1"/>
</dbReference>
<dbReference type="InterPro" id="IPR026992">
    <property type="entry name" value="DIOX_N"/>
</dbReference>
<dbReference type="InterPro" id="IPR005123">
    <property type="entry name" value="Oxoglu/Fe-dep_dioxygenase_dom"/>
</dbReference>
<name>A0A2P6QUL8_ROSCH</name>
<dbReference type="GO" id="GO:0046872">
    <property type="term" value="F:metal ion binding"/>
    <property type="evidence" value="ECO:0007669"/>
    <property type="project" value="UniProtKB-KW"/>
</dbReference>
<evidence type="ECO:0000256" key="4">
    <source>
        <dbReference type="ARBA" id="ARBA00023004"/>
    </source>
</evidence>
<gene>
    <name evidence="7" type="ORF">RchiOBHm_Chr4g0407601</name>
</gene>
<protein>
    <submittedName>
        <fullName evidence="7">Putative flavanone 3-dioxygenase</fullName>
        <ecNumber evidence="7">1.14.11.9</ecNumber>
    </submittedName>
</protein>
<dbReference type="SUPFAM" id="SSF51197">
    <property type="entry name" value="Clavaminate synthase-like"/>
    <property type="match status" value="2"/>
</dbReference>
<dbReference type="GO" id="GO:0031418">
    <property type="term" value="F:L-ascorbic acid binding"/>
    <property type="evidence" value="ECO:0007669"/>
    <property type="project" value="UniProtKB-KW"/>
</dbReference>
<accession>A0A2P6QUL8</accession>
<sequence length="392" mass="44278">MEKLVSSWYNNVQPLPETYIFPPDARPGKLSTLPSSDNIPVINLGGGGAEGHDRTRIVEQILGASQEFGFFQVINHGISENLLHDTMDVFREFFALPPEDKASFFSEDPNKLCRLITSTGNYDRENVHLWRDALRHPCHALEKFIPLWPQQPLKYREHVDKCSTQVRKVALNILDSISEGLGIGYGHFSDELSQETLLSVNHYPPCPDPSLTLGITKHCDPNLITILLQGDVHGLQVFKDGKWIGKVLNFGEVHRVWVWRILITGLDLLCFGSSLFLLIYTFPYLGFNFQDRFWILDPPLGVEPLPQGLVVNIGYQLQCAEHRAVTNSSNARTSAAFFIAPSQDCHIQPATALINASNPQIYKGFQYKEFLSNYLMKQGNTEVVLEPFKLQI</sequence>
<keyword evidence="7" id="KW-0223">Dioxygenase</keyword>
<feature type="domain" description="Fe2OG dioxygenase" evidence="6">
    <location>
        <begin position="193"/>
        <end position="341"/>
    </location>
</feature>